<keyword evidence="3" id="KW-0238">DNA-binding</keyword>
<feature type="transmembrane region" description="Helical" evidence="1">
    <location>
        <begin position="89"/>
        <end position="112"/>
    </location>
</feature>
<evidence type="ECO:0000313" key="4">
    <source>
        <dbReference type="Proteomes" id="UP000199671"/>
    </source>
</evidence>
<reference evidence="3 4" key="1">
    <citation type="submission" date="2016-10" db="EMBL/GenBank/DDBJ databases">
        <authorList>
            <person name="de Groot N.N."/>
        </authorList>
    </citation>
    <scope>NUCLEOTIDE SEQUENCE [LARGE SCALE GENOMIC DNA]</scope>
    <source>
        <strain evidence="3 4">KPR-7B</strain>
    </source>
</reference>
<proteinExistence type="predicted"/>
<dbReference type="GO" id="GO:0003677">
    <property type="term" value="F:DNA binding"/>
    <property type="evidence" value="ECO:0007669"/>
    <property type="project" value="UniProtKB-KW"/>
</dbReference>
<dbReference type="Proteomes" id="UP000199671">
    <property type="component" value="Unassembled WGS sequence"/>
</dbReference>
<dbReference type="AlphaFoldDB" id="A0A1H0A1T1"/>
<dbReference type="InterPro" id="IPR007421">
    <property type="entry name" value="Schlafen_AlbA_2_dom"/>
</dbReference>
<feature type="transmembrane region" description="Helical" evidence="1">
    <location>
        <begin position="66"/>
        <end position="83"/>
    </location>
</feature>
<dbReference type="Gene3D" id="3.30.950.30">
    <property type="entry name" value="Schlafen, AAA domain"/>
    <property type="match status" value="1"/>
</dbReference>
<evidence type="ECO:0000313" key="3">
    <source>
        <dbReference type="EMBL" id="SDN27357.1"/>
    </source>
</evidence>
<keyword evidence="1" id="KW-1133">Transmembrane helix</keyword>
<feature type="domain" description="Schlafen AlbA-2" evidence="2">
    <location>
        <begin position="132"/>
        <end position="272"/>
    </location>
</feature>
<accession>A0A1H0A1T1</accession>
<protein>
    <submittedName>
        <fullName evidence="3">Putative DNA-binding domain-containing protein</fullName>
    </submittedName>
</protein>
<gene>
    <name evidence="3" type="ORF">SAMN04487766_12120</name>
</gene>
<evidence type="ECO:0000256" key="1">
    <source>
        <dbReference type="SAM" id="Phobius"/>
    </source>
</evidence>
<feature type="transmembrane region" description="Helical" evidence="1">
    <location>
        <begin position="28"/>
        <end position="45"/>
    </location>
</feature>
<keyword evidence="1" id="KW-0812">Transmembrane</keyword>
<organism evidence="3 4">
    <name type="scientific">Actinomyces ruminicola</name>
    <dbReference type="NCBI Taxonomy" id="332524"/>
    <lineage>
        <taxon>Bacteria</taxon>
        <taxon>Bacillati</taxon>
        <taxon>Actinomycetota</taxon>
        <taxon>Actinomycetes</taxon>
        <taxon>Actinomycetales</taxon>
        <taxon>Actinomycetaceae</taxon>
        <taxon>Actinomyces</taxon>
    </lineage>
</organism>
<evidence type="ECO:0000259" key="2">
    <source>
        <dbReference type="Pfam" id="PF04326"/>
    </source>
</evidence>
<name>A0A1H0A1T1_9ACTO</name>
<sequence>MPVTLTGLISALPLNATALPAAPRSPVLLFAVLIQPAALLVAYLAGRVASHLVRRRARISTSTATLTALIGLWAGFAGGAWLFNEEYLWAPRMLASAVIVAVMVVGVTALVITRLQHEPPLDPIAAVARQGESERLELKSSARVNMHTGKRDDAMETVAAKTVAAFLNSRGGTLLLGVDDDGRLIGLDPDYATLRQPDADRFELFLRSLWRVRLGTNAAALPRLDFAPATDGSGEVCRVTVPPSPTPVYLKGPKGNGGTELWVRVGNSTQRLEVDDAVSYIARRWPQEVRPSLRARVGAYLLYHRKRAAAPESAQAD</sequence>
<dbReference type="EMBL" id="FNHU01000021">
    <property type="protein sequence ID" value="SDN27357.1"/>
    <property type="molecule type" value="Genomic_DNA"/>
</dbReference>
<dbReference type="InterPro" id="IPR038461">
    <property type="entry name" value="Schlafen_AlbA_2_dom_sf"/>
</dbReference>
<dbReference type="Pfam" id="PF04326">
    <property type="entry name" value="SLFN_AlbA_2"/>
    <property type="match status" value="1"/>
</dbReference>
<keyword evidence="1" id="KW-0472">Membrane</keyword>